<dbReference type="PANTHER" id="PTHR47763:SF4">
    <property type="entry name" value="ALPHA-PROTEIN KINASE VWKA"/>
    <property type="match status" value="1"/>
</dbReference>
<dbReference type="HOGENOM" id="CLU_011332_1_0_1"/>
<feature type="compositionally biased region" description="Basic and acidic residues" evidence="8">
    <location>
        <begin position="124"/>
        <end position="165"/>
    </location>
</feature>
<keyword evidence="7" id="KW-0479">Metal-binding</keyword>
<dbReference type="InterPro" id="IPR056861">
    <property type="entry name" value="HMCN1-like_VWA"/>
</dbReference>
<dbReference type="Pfam" id="PF00642">
    <property type="entry name" value="zf-CCCH"/>
    <property type="match status" value="1"/>
</dbReference>
<keyword evidence="7" id="KW-0862">Zinc</keyword>
<feature type="domain" description="VWFA" evidence="10">
    <location>
        <begin position="267"/>
        <end position="466"/>
    </location>
</feature>
<keyword evidence="13" id="KW-1185">Reference proteome</keyword>
<evidence type="ECO:0000256" key="1">
    <source>
        <dbReference type="ARBA" id="ARBA00004613"/>
    </source>
</evidence>
<feature type="region of interest" description="Disordered" evidence="8">
    <location>
        <begin position="48"/>
        <end position="99"/>
    </location>
</feature>
<organism evidence="12 13">
    <name type="scientific">Tetrahymena thermophila (strain SB210)</name>
    <dbReference type="NCBI Taxonomy" id="312017"/>
    <lineage>
        <taxon>Eukaryota</taxon>
        <taxon>Sar</taxon>
        <taxon>Alveolata</taxon>
        <taxon>Ciliophora</taxon>
        <taxon>Intramacronucleata</taxon>
        <taxon>Oligohymenophorea</taxon>
        <taxon>Hymenostomatida</taxon>
        <taxon>Tetrahymenina</taxon>
        <taxon>Tetrahymenidae</taxon>
        <taxon>Tetrahymena</taxon>
    </lineage>
</organism>
<evidence type="ECO:0000256" key="3">
    <source>
        <dbReference type="ARBA" id="ARBA00022527"/>
    </source>
</evidence>
<evidence type="ECO:0000313" key="12">
    <source>
        <dbReference type="EMBL" id="EAR91308.1"/>
    </source>
</evidence>
<dbReference type="InterPro" id="IPR011009">
    <property type="entry name" value="Kinase-like_dom_sf"/>
</dbReference>
<dbReference type="STRING" id="312017.Q231Z2"/>
<dbReference type="InterPro" id="IPR052969">
    <property type="entry name" value="Thr-specific_kinase-like"/>
</dbReference>
<keyword evidence="2" id="KW-0964">Secreted</keyword>
<keyword evidence="3" id="KW-0723">Serine/threonine-protein kinase</keyword>
<reference evidence="13" key="1">
    <citation type="journal article" date="2006" name="PLoS Biol.">
        <title>Macronuclear genome sequence of the ciliate Tetrahymena thermophila, a model eukaryote.</title>
        <authorList>
            <person name="Eisen J.A."/>
            <person name="Coyne R.S."/>
            <person name="Wu M."/>
            <person name="Wu D."/>
            <person name="Thiagarajan M."/>
            <person name="Wortman J.R."/>
            <person name="Badger J.H."/>
            <person name="Ren Q."/>
            <person name="Amedeo P."/>
            <person name="Jones K.M."/>
            <person name="Tallon L.J."/>
            <person name="Delcher A.L."/>
            <person name="Salzberg S.L."/>
            <person name="Silva J.C."/>
            <person name="Haas B.J."/>
            <person name="Majoros W.H."/>
            <person name="Farzad M."/>
            <person name="Carlton J.M."/>
            <person name="Smith R.K. Jr."/>
            <person name="Garg J."/>
            <person name="Pearlman R.E."/>
            <person name="Karrer K.M."/>
            <person name="Sun L."/>
            <person name="Manning G."/>
            <person name="Elde N.C."/>
            <person name="Turkewitz A.P."/>
            <person name="Asai D.J."/>
            <person name="Wilkes D.E."/>
            <person name="Wang Y."/>
            <person name="Cai H."/>
            <person name="Collins K."/>
            <person name="Stewart B.A."/>
            <person name="Lee S.R."/>
            <person name="Wilamowska K."/>
            <person name="Weinberg Z."/>
            <person name="Ruzzo W.L."/>
            <person name="Wloga D."/>
            <person name="Gaertig J."/>
            <person name="Frankel J."/>
            <person name="Tsao C.-C."/>
            <person name="Gorovsky M.A."/>
            <person name="Keeling P.J."/>
            <person name="Waller R.F."/>
            <person name="Patron N.J."/>
            <person name="Cherry J.M."/>
            <person name="Stover N.A."/>
            <person name="Krieger C.J."/>
            <person name="del Toro C."/>
            <person name="Ryder H.F."/>
            <person name="Williamson S.C."/>
            <person name="Barbeau R.A."/>
            <person name="Hamilton E.P."/>
            <person name="Orias E."/>
        </authorList>
    </citation>
    <scope>NUCLEOTIDE SEQUENCE [LARGE SCALE GENOMIC DNA]</scope>
    <source>
        <strain evidence="13">SB210</strain>
    </source>
</reference>
<evidence type="ECO:0000256" key="4">
    <source>
        <dbReference type="ARBA" id="ARBA00022679"/>
    </source>
</evidence>
<keyword evidence="6 12" id="KW-0418">Kinase</keyword>
<dbReference type="CDD" id="cd04515">
    <property type="entry name" value="Alpha_kinase"/>
    <property type="match status" value="1"/>
</dbReference>
<feature type="region of interest" description="Disordered" evidence="8">
    <location>
        <begin position="124"/>
        <end position="202"/>
    </location>
</feature>
<dbReference type="Pfam" id="PF02816">
    <property type="entry name" value="Alpha_kinase"/>
    <property type="match status" value="1"/>
</dbReference>
<evidence type="ECO:0000259" key="11">
    <source>
        <dbReference type="PROSITE" id="PS51158"/>
    </source>
</evidence>
<dbReference type="EMBL" id="GG662786">
    <property type="protein sequence ID" value="EAR91308.1"/>
    <property type="molecule type" value="Genomic_DNA"/>
</dbReference>
<feature type="compositionally biased region" description="Basic and acidic residues" evidence="8">
    <location>
        <begin position="185"/>
        <end position="202"/>
    </location>
</feature>
<evidence type="ECO:0000256" key="5">
    <source>
        <dbReference type="ARBA" id="ARBA00022729"/>
    </source>
</evidence>
<dbReference type="Gene3D" id="3.40.50.410">
    <property type="entry name" value="von Willebrand factor, type A domain"/>
    <property type="match status" value="1"/>
</dbReference>
<evidence type="ECO:0000256" key="2">
    <source>
        <dbReference type="ARBA" id="ARBA00022525"/>
    </source>
</evidence>
<feature type="domain" description="C3H1-type" evidence="9">
    <location>
        <begin position="6"/>
        <end position="34"/>
    </location>
</feature>
<proteinExistence type="predicted"/>
<dbReference type="eggNOG" id="ENOG502QVA3">
    <property type="taxonomic scope" value="Eukaryota"/>
</dbReference>
<dbReference type="OrthoDB" id="301415at2759"/>
<dbReference type="Proteomes" id="UP000009168">
    <property type="component" value="Unassembled WGS sequence"/>
</dbReference>
<dbReference type="Gene3D" id="3.30.200.20">
    <property type="entry name" value="Phosphorylase Kinase, domain 1"/>
    <property type="match status" value="1"/>
</dbReference>
<evidence type="ECO:0000256" key="8">
    <source>
        <dbReference type="SAM" id="MobiDB-lite"/>
    </source>
</evidence>
<name>Q231Z2_TETTS</name>
<dbReference type="KEGG" id="tet:TTHERM_00734050"/>
<keyword evidence="5" id="KW-0732">Signal</keyword>
<feature type="compositionally biased region" description="Basic and acidic residues" evidence="8">
    <location>
        <begin position="49"/>
        <end position="63"/>
    </location>
</feature>
<dbReference type="SUPFAM" id="SSF56112">
    <property type="entry name" value="Protein kinase-like (PK-like)"/>
    <property type="match status" value="1"/>
</dbReference>
<dbReference type="Pfam" id="PF25106">
    <property type="entry name" value="VWA_4"/>
    <property type="match status" value="1"/>
</dbReference>
<feature type="compositionally biased region" description="Low complexity" evidence="8">
    <location>
        <begin position="166"/>
        <end position="177"/>
    </location>
</feature>
<dbReference type="OMA" id="HKNWEDI"/>
<evidence type="ECO:0000256" key="7">
    <source>
        <dbReference type="PROSITE-ProRule" id="PRU00723"/>
    </source>
</evidence>
<dbReference type="GO" id="GO:0004674">
    <property type="term" value="F:protein serine/threonine kinase activity"/>
    <property type="evidence" value="ECO:0007669"/>
    <property type="project" value="UniProtKB-KW"/>
</dbReference>
<dbReference type="InterPro" id="IPR036465">
    <property type="entry name" value="vWFA_dom_sf"/>
</dbReference>
<keyword evidence="7" id="KW-0863">Zinc-finger</keyword>
<dbReference type="SMART" id="SM00327">
    <property type="entry name" value="VWA"/>
    <property type="match status" value="1"/>
</dbReference>
<evidence type="ECO:0000313" key="13">
    <source>
        <dbReference type="Proteomes" id="UP000009168"/>
    </source>
</evidence>
<feature type="domain" description="Alpha-type protein kinase" evidence="11">
    <location>
        <begin position="563"/>
        <end position="786"/>
    </location>
</feature>
<comment type="subcellular location">
    <subcellularLocation>
        <location evidence="1">Secreted</location>
    </subcellularLocation>
</comment>
<dbReference type="CDD" id="cd00198">
    <property type="entry name" value="vWFA"/>
    <property type="match status" value="1"/>
</dbReference>
<dbReference type="AlphaFoldDB" id="Q231Z2"/>
<dbReference type="PROSITE" id="PS50234">
    <property type="entry name" value="VWFA"/>
    <property type="match status" value="1"/>
</dbReference>
<dbReference type="SUPFAM" id="SSF53300">
    <property type="entry name" value="vWA-like"/>
    <property type="match status" value="1"/>
</dbReference>
<dbReference type="PROSITE" id="PS50103">
    <property type="entry name" value="ZF_C3H1"/>
    <property type="match status" value="1"/>
</dbReference>
<evidence type="ECO:0000256" key="6">
    <source>
        <dbReference type="ARBA" id="ARBA00022777"/>
    </source>
</evidence>
<dbReference type="GeneID" id="7833543"/>
<dbReference type="RefSeq" id="XP_001011553.1">
    <property type="nucleotide sequence ID" value="XM_001011553.1"/>
</dbReference>
<dbReference type="Gene3D" id="3.20.200.10">
    <property type="entry name" value="MHCK/EF2 kinase"/>
    <property type="match status" value="1"/>
</dbReference>
<dbReference type="PROSITE" id="PS51158">
    <property type="entry name" value="ALPHA_KINASE"/>
    <property type="match status" value="1"/>
</dbReference>
<accession>Q231Z2</accession>
<sequence>MSGRSKSSRLYCHYFQTTKSCKKEERCEFLHDQTIDFCPNESRCPIKVVHQEVPKRPQTEQKKERKSRKQNKEESKDDSVVDGSQKVEVPKISKPIAFSTSMVGWGEAEIFREVKPITVVEKKVESQPKKTFRDKAERNTNNKSNNKDKNFDETKGKRREEEKSEINNNSDISQNNQKSRSTNPKKREIKNEQQEEIEETKQDYVKQTPKTVVIKKELPAQVKQFIDQYYSKNEEARNFITNFHFLKDDMTYFLPIFQSLFPKMELDLMFIVDCTGSMSSWIDAVKLEITGIVAAIKNQHHGSQIRVSFVGYRDYGDSERYSIFNFSEDLEKFQDFISKVQACGGNDAAEDVAGGFKQANSQNWKSQAKYAVLLADAPAHGIQYHGDKADFYDRYPKGDPDGIDLKKEFQNLIKKGVKLYAVEIMNSTKMMYDIFQQYNKEVNGQQLDITKLGNSTQGFGQFISQTASQTLSQSYTKESKDDPEGAFFKAMKICEGMQTAQSVNFFERYNFRTNTNEEVGQDQARHNKNIKEVTFTVSPSKIFNIPNSVQSMKAICHTYFIVQDKGVPINWRKPLVQNSSIKTSIRINTTPFAEGAMRYAFFAEDTLLKQNLVAKLNKKQNLNNPEQDKEDMIKDLESQFLCQHIVNCFNDRVSEHVQTTANLKNFVHCFIYELQNPGSNYKYYSAENYIQGEYVKFNNNAGWTNLRFDEPGLLSQALSHFSYQLTEGYLMIVDLQGVGGLLTDPQIHCLDQHRFGAGNLGYQGMFKFFLSHQCNKYCQNLNLVHPNISQIPKNLKFFDNVLTKPSDPKKQVYCMCDLCKVPFQTTAGFLYNKREQCFEKYCPSCDQKRQATLKSAQCTSCNTVFKSSTYWFLMKRTDFPELCGPCRKLRRERMRAELK</sequence>
<dbReference type="InterPro" id="IPR000571">
    <property type="entry name" value="Znf_CCCH"/>
</dbReference>
<gene>
    <name evidence="12" type="ORF">TTHERM_00734050</name>
</gene>
<dbReference type="SMART" id="SM00811">
    <property type="entry name" value="Alpha_kinase"/>
    <property type="match status" value="1"/>
</dbReference>
<protein>
    <submittedName>
        <fullName evidence="12">MHCK/EF2 kinase domain protein</fullName>
    </submittedName>
</protein>
<dbReference type="GO" id="GO:0008270">
    <property type="term" value="F:zinc ion binding"/>
    <property type="evidence" value="ECO:0007669"/>
    <property type="project" value="UniProtKB-KW"/>
</dbReference>
<evidence type="ECO:0000259" key="10">
    <source>
        <dbReference type="PROSITE" id="PS50234"/>
    </source>
</evidence>
<dbReference type="InParanoid" id="Q231Z2"/>
<dbReference type="InterPro" id="IPR002035">
    <property type="entry name" value="VWF_A"/>
</dbReference>
<feature type="zinc finger region" description="C3H1-type" evidence="7">
    <location>
        <begin position="6"/>
        <end position="34"/>
    </location>
</feature>
<feature type="compositionally biased region" description="Basic and acidic residues" evidence="8">
    <location>
        <begin position="70"/>
        <end position="79"/>
    </location>
</feature>
<dbReference type="InterPro" id="IPR004166">
    <property type="entry name" value="a-kinase_dom"/>
</dbReference>
<keyword evidence="4" id="KW-0808">Transferase</keyword>
<evidence type="ECO:0000259" key="9">
    <source>
        <dbReference type="PROSITE" id="PS50103"/>
    </source>
</evidence>
<dbReference type="GO" id="GO:0005524">
    <property type="term" value="F:ATP binding"/>
    <property type="evidence" value="ECO:0007669"/>
    <property type="project" value="InterPro"/>
</dbReference>
<dbReference type="PANTHER" id="PTHR47763">
    <property type="entry name" value="ALPHA-PROTEIN KINASE VWKA"/>
    <property type="match status" value="1"/>
</dbReference>